<organism evidence="2 3">
    <name type="scientific">Colletotrichum navitas</name>
    <dbReference type="NCBI Taxonomy" id="681940"/>
    <lineage>
        <taxon>Eukaryota</taxon>
        <taxon>Fungi</taxon>
        <taxon>Dikarya</taxon>
        <taxon>Ascomycota</taxon>
        <taxon>Pezizomycotina</taxon>
        <taxon>Sordariomycetes</taxon>
        <taxon>Hypocreomycetidae</taxon>
        <taxon>Glomerellales</taxon>
        <taxon>Glomerellaceae</taxon>
        <taxon>Colletotrichum</taxon>
        <taxon>Colletotrichum graminicola species complex</taxon>
    </lineage>
</organism>
<evidence type="ECO:0000313" key="2">
    <source>
        <dbReference type="EMBL" id="KAK1594347.1"/>
    </source>
</evidence>
<name>A0AAD8V4V7_9PEZI</name>
<sequence>MSMHGTWAVEGAGDVSEIADLMAACIGFRQEYPGEMRSTSKLISVVRRVSLVHHVITSEVPASIQFCFGQQSLPGGYATRTTATQRILSRSALCANVNTTDKHQLDDDGDDDEDEGQRSASSRPQSPSPVWCFHLWGASSSQHISTARHHQRHDSGSLTEKKVKTLDDAEPSRTDSCPALKLSTPFEPVSQIAVSHLAGFPQQYDLT</sequence>
<evidence type="ECO:0000256" key="1">
    <source>
        <dbReference type="SAM" id="MobiDB-lite"/>
    </source>
</evidence>
<dbReference type="RefSeq" id="XP_060415530.1">
    <property type="nucleotide sequence ID" value="XM_060559961.1"/>
</dbReference>
<dbReference type="EMBL" id="JAHLJV010000020">
    <property type="protein sequence ID" value="KAK1594347.1"/>
    <property type="molecule type" value="Genomic_DNA"/>
</dbReference>
<evidence type="ECO:0000313" key="3">
    <source>
        <dbReference type="Proteomes" id="UP001230504"/>
    </source>
</evidence>
<feature type="compositionally biased region" description="Basic and acidic residues" evidence="1">
    <location>
        <begin position="153"/>
        <end position="173"/>
    </location>
</feature>
<dbReference type="GeneID" id="85444201"/>
<accession>A0AAD8V4V7</accession>
<feature type="region of interest" description="Disordered" evidence="1">
    <location>
        <begin position="143"/>
        <end position="178"/>
    </location>
</feature>
<keyword evidence="3" id="KW-1185">Reference proteome</keyword>
<reference evidence="2" key="1">
    <citation type="submission" date="2021-06" db="EMBL/GenBank/DDBJ databases">
        <title>Comparative genomics, transcriptomics and evolutionary studies reveal genomic signatures of adaptation to plant cell wall in hemibiotrophic fungi.</title>
        <authorList>
            <consortium name="DOE Joint Genome Institute"/>
            <person name="Baroncelli R."/>
            <person name="Diaz J.F."/>
            <person name="Benocci T."/>
            <person name="Peng M."/>
            <person name="Battaglia E."/>
            <person name="Haridas S."/>
            <person name="Andreopoulos W."/>
            <person name="Labutti K."/>
            <person name="Pangilinan J."/>
            <person name="Floch G.L."/>
            <person name="Makela M.R."/>
            <person name="Henrissat B."/>
            <person name="Grigoriev I.V."/>
            <person name="Crouch J.A."/>
            <person name="De Vries R.P."/>
            <person name="Sukno S.A."/>
            <person name="Thon M.R."/>
        </authorList>
    </citation>
    <scope>NUCLEOTIDE SEQUENCE</scope>
    <source>
        <strain evidence="2">CBS 125086</strain>
    </source>
</reference>
<feature type="compositionally biased region" description="Low complexity" evidence="1">
    <location>
        <begin position="118"/>
        <end position="127"/>
    </location>
</feature>
<comment type="caution">
    <text evidence="2">The sequence shown here is derived from an EMBL/GenBank/DDBJ whole genome shotgun (WGS) entry which is preliminary data.</text>
</comment>
<dbReference type="AlphaFoldDB" id="A0AAD8V4V7"/>
<feature type="region of interest" description="Disordered" evidence="1">
    <location>
        <begin position="99"/>
        <end position="127"/>
    </location>
</feature>
<protein>
    <submittedName>
        <fullName evidence="2">Uncharacterized protein</fullName>
    </submittedName>
</protein>
<gene>
    <name evidence="2" type="ORF">LY79DRAFT_578641</name>
</gene>
<dbReference type="Proteomes" id="UP001230504">
    <property type="component" value="Unassembled WGS sequence"/>
</dbReference>
<proteinExistence type="predicted"/>